<dbReference type="Proteomes" id="UP000234460">
    <property type="component" value="Chromosome LMANV2"/>
</dbReference>
<accession>A0AAQ1SPF0</accession>
<gene>
    <name evidence="2" type="ORF">LMANV2_470033</name>
</gene>
<evidence type="ECO:0000256" key="1">
    <source>
        <dbReference type="SAM" id="Phobius"/>
    </source>
</evidence>
<evidence type="ECO:0000313" key="2">
    <source>
        <dbReference type="EMBL" id="SOR62425.1"/>
    </source>
</evidence>
<organism evidence="2 3">
    <name type="scientific">Leptospira interrogans serovar Manilae</name>
    <dbReference type="NCBI Taxonomy" id="214675"/>
    <lineage>
        <taxon>Bacteria</taxon>
        <taxon>Pseudomonadati</taxon>
        <taxon>Spirochaetota</taxon>
        <taxon>Spirochaetia</taxon>
        <taxon>Leptospirales</taxon>
        <taxon>Leptospiraceae</taxon>
        <taxon>Leptospira</taxon>
    </lineage>
</organism>
<feature type="transmembrane region" description="Helical" evidence="1">
    <location>
        <begin position="21"/>
        <end position="37"/>
    </location>
</feature>
<reference evidence="2 3" key="1">
    <citation type="submission" date="2017-11" db="EMBL/GenBank/DDBJ databases">
        <authorList>
            <person name="Lechat P."/>
        </authorList>
    </citation>
    <scope>NUCLEOTIDE SEQUENCE [LARGE SCALE GENOMIC DNA]</scope>
    <source>
        <strain evidence="2">L495</strain>
    </source>
</reference>
<dbReference type="AlphaFoldDB" id="A0AAQ1SPF0"/>
<keyword evidence="1" id="KW-0472">Membrane</keyword>
<proteinExistence type="predicted"/>
<evidence type="ECO:0000313" key="3">
    <source>
        <dbReference type="Proteomes" id="UP000234460"/>
    </source>
</evidence>
<sequence>MVVTDIFTTFRLSMKPIIKNVFGYIFIIFLLETINWST</sequence>
<comment type="caution">
    <text evidence="2">The sequence shown here is derived from an EMBL/GenBank/DDBJ whole genome shotgun (WGS) entry which is preliminary data.</text>
</comment>
<protein>
    <submittedName>
        <fullName evidence="2">Uncharacterized protein</fullName>
    </submittedName>
</protein>
<keyword evidence="1" id="KW-1133">Transmembrane helix</keyword>
<keyword evidence="1" id="KW-0812">Transmembrane</keyword>
<dbReference type="EMBL" id="OEJX01000042">
    <property type="protein sequence ID" value="SOR62425.1"/>
    <property type="molecule type" value="Genomic_DNA"/>
</dbReference>
<name>A0AAQ1SPF0_LEPIR</name>